<keyword evidence="1" id="KW-0812">Transmembrane</keyword>
<keyword evidence="3" id="KW-1185">Reference proteome</keyword>
<evidence type="ECO:0000256" key="1">
    <source>
        <dbReference type="SAM" id="Phobius"/>
    </source>
</evidence>
<proteinExistence type="predicted"/>
<dbReference type="Gene3D" id="3.30.565.10">
    <property type="entry name" value="Histidine kinase-like ATPase, C-terminal domain"/>
    <property type="match status" value="1"/>
</dbReference>
<dbReference type="SUPFAM" id="SSF55874">
    <property type="entry name" value="ATPase domain of HSP90 chaperone/DNA topoisomerase II/histidine kinase"/>
    <property type="match status" value="1"/>
</dbReference>
<feature type="transmembrane region" description="Helical" evidence="1">
    <location>
        <begin position="85"/>
        <end position="104"/>
    </location>
</feature>
<dbReference type="Proteomes" id="UP001500665">
    <property type="component" value="Unassembled WGS sequence"/>
</dbReference>
<protein>
    <recommendedName>
        <fullName evidence="4">Signal transduction histidine kinase</fullName>
    </recommendedName>
</protein>
<reference evidence="2 3" key="1">
    <citation type="journal article" date="2019" name="Int. J. Syst. Evol. Microbiol.">
        <title>The Global Catalogue of Microorganisms (GCM) 10K type strain sequencing project: providing services to taxonomists for standard genome sequencing and annotation.</title>
        <authorList>
            <consortium name="The Broad Institute Genomics Platform"/>
            <consortium name="The Broad Institute Genome Sequencing Center for Infectious Disease"/>
            <person name="Wu L."/>
            <person name="Ma J."/>
        </authorList>
    </citation>
    <scope>NUCLEOTIDE SEQUENCE [LARGE SCALE GENOMIC DNA]</scope>
    <source>
        <strain evidence="2 3">JCM 10696</strain>
    </source>
</reference>
<evidence type="ECO:0008006" key="4">
    <source>
        <dbReference type="Google" id="ProtNLM"/>
    </source>
</evidence>
<name>A0ABN1QRV2_9ACTN</name>
<accession>A0ABN1QRV2</accession>
<feature type="transmembrane region" description="Helical" evidence="1">
    <location>
        <begin position="54"/>
        <end position="73"/>
    </location>
</feature>
<dbReference type="InterPro" id="IPR036890">
    <property type="entry name" value="HATPase_C_sf"/>
</dbReference>
<evidence type="ECO:0000313" key="2">
    <source>
        <dbReference type="EMBL" id="GAA0946285.1"/>
    </source>
</evidence>
<feature type="transmembrane region" description="Helical" evidence="1">
    <location>
        <begin position="116"/>
        <end position="136"/>
    </location>
</feature>
<organism evidence="2 3">
    <name type="scientific">Actinocorallia libanotica</name>
    <dbReference type="NCBI Taxonomy" id="46162"/>
    <lineage>
        <taxon>Bacteria</taxon>
        <taxon>Bacillati</taxon>
        <taxon>Actinomycetota</taxon>
        <taxon>Actinomycetes</taxon>
        <taxon>Streptosporangiales</taxon>
        <taxon>Thermomonosporaceae</taxon>
        <taxon>Actinocorallia</taxon>
    </lineage>
</organism>
<feature type="transmembrane region" description="Helical" evidence="1">
    <location>
        <begin position="27"/>
        <end position="47"/>
    </location>
</feature>
<keyword evidence="1" id="KW-1133">Transmembrane helix</keyword>
<dbReference type="EMBL" id="BAAAHH010000006">
    <property type="protein sequence ID" value="GAA0946285.1"/>
    <property type="molecule type" value="Genomic_DNA"/>
</dbReference>
<keyword evidence="1" id="KW-0472">Membrane</keyword>
<sequence>MYAGFRVAGWVLAIVHAGYLDAPWSWRITLGAILGMVQTGLIVAWTLRTRRVPGPALAIADLAVIALMAHVAAEGDFADHRFGSWVYLSSFVMIPTLGMVLPRLWQLLVALLLWDVNWFAAAVGSGEPFMIADYLLWGVNSLGVWFAMRSLLSFAAQAAVSREREEANLAAAARADQRLEFVRLLHDHPLQTMELLARGTDVADPEMRRRLLADATRLRAYVRHGTTGTAGSLQAVLIDCASDAGRDGLRVRLELSGLDRETPAPAGAEAAVRAALDNVARHSGTDAATLSATDEGGTVSVSITDKGRGFDTDQKPVTLPARFHVLSEPGEGTSVTLLFEVCR</sequence>
<gene>
    <name evidence="2" type="ORF">GCM10009550_20790</name>
</gene>
<evidence type="ECO:0000313" key="3">
    <source>
        <dbReference type="Proteomes" id="UP001500665"/>
    </source>
</evidence>
<comment type="caution">
    <text evidence="2">The sequence shown here is derived from an EMBL/GenBank/DDBJ whole genome shotgun (WGS) entry which is preliminary data.</text>
</comment>